<accession>M0L8J9</accession>
<reference evidence="2 3" key="1">
    <citation type="journal article" date="2014" name="PLoS Genet.">
        <title>Phylogenetically driven sequencing of extremely halophilic archaea reveals strategies for static and dynamic osmo-response.</title>
        <authorList>
            <person name="Becker E.A."/>
            <person name="Seitzer P.M."/>
            <person name="Tritt A."/>
            <person name="Larsen D."/>
            <person name="Krusor M."/>
            <person name="Yao A.I."/>
            <person name="Wu D."/>
            <person name="Madern D."/>
            <person name="Eisen J.A."/>
            <person name="Darling A.E."/>
            <person name="Facciotti M.T."/>
        </authorList>
    </citation>
    <scope>NUCLEOTIDE SEQUENCE [LARGE SCALE GENOMIC DNA]</scope>
    <source>
        <strain evidence="2 3">JCM 10879</strain>
    </source>
</reference>
<dbReference type="Pfam" id="PF26408">
    <property type="entry name" value="DUF8106"/>
    <property type="match status" value="1"/>
</dbReference>
<feature type="domain" description="DUF8106" evidence="1">
    <location>
        <begin position="22"/>
        <end position="66"/>
    </location>
</feature>
<dbReference type="OrthoDB" id="209680at2157"/>
<evidence type="ECO:0000313" key="3">
    <source>
        <dbReference type="Proteomes" id="UP000011607"/>
    </source>
</evidence>
<protein>
    <recommendedName>
        <fullName evidence="1">DUF8106 domain-containing protein</fullName>
    </recommendedName>
</protein>
<dbReference type="InterPro" id="IPR058419">
    <property type="entry name" value="DUF8106"/>
</dbReference>
<name>M0L8J9_9EURY</name>
<proteinExistence type="predicted"/>
<dbReference type="RefSeq" id="WP_006674304.1">
    <property type="nucleotide sequence ID" value="NZ_AOMA01000183.1"/>
</dbReference>
<sequence length="82" mass="9288">MTRFDPTTGDERDERVDASIRRKSLLYCWSCSHTSPADEDGDWTRHTRANAVAYVCPDCGTTIAKRPRWDGSASSRRPVVSR</sequence>
<comment type="caution">
    <text evidence="2">The sequence shown here is derived from an EMBL/GenBank/DDBJ whole genome shotgun (WGS) entry which is preliminary data.</text>
</comment>
<dbReference type="EMBL" id="AOMA01000183">
    <property type="protein sequence ID" value="EMA29408.1"/>
    <property type="molecule type" value="Genomic_DNA"/>
</dbReference>
<organism evidence="2 3">
    <name type="scientific">Halobiforma nitratireducens JCM 10879</name>
    <dbReference type="NCBI Taxonomy" id="1227454"/>
    <lineage>
        <taxon>Archaea</taxon>
        <taxon>Methanobacteriati</taxon>
        <taxon>Methanobacteriota</taxon>
        <taxon>Stenosarchaea group</taxon>
        <taxon>Halobacteria</taxon>
        <taxon>Halobacteriales</taxon>
        <taxon>Natrialbaceae</taxon>
        <taxon>Halobiforma</taxon>
    </lineage>
</organism>
<keyword evidence="3" id="KW-1185">Reference proteome</keyword>
<dbReference type="Proteomes" id="UP000011607">
    <property type="component" value="Unassembled WGS sequence"/>
</dbReference>
<dbReference type="AlphaFoldDB" id="M0L8J9"/>
<dbReference type="eggNOG" id="arCOG07555">
    <property type="taxonomic scope" value="Archaea"/>
</dbReference>
<dbReference type="STRING" id="1227454.C446_17137"/>
<gene>
    <name evidence="2" type="ORF">C446_17137</name>
</gene>
<evidence type="ECO:0000259" key="1">
    <source>
        <dbReference type="Pfam" id="PF26408"/>
    </source>
</evidence>
<evidence type="ECO:0000313" key="2">
    <source>
        <dbReference type="EMBL" id="EMA29408.1"/>
    </source>
</evidence>